<dbReference type="InterPro" id="IPR001647">
    <property type="entry name" value="HTH_TetR"/>
</dbReference>
<dbReference type="Gene3D" id="1.10.357.10">
    <property type="entry name" value="Tetracycline Repressor, domain 2"/>
    <property type="match status" value="1"/>
</dbReference>
<protein>
    <submittedName>
        <fullName evidence="4">Transcriptional regulator, TetR family</fullName>
    </submittedName>
</protein>
<feature type="DNA-binding region" description="H-T-H motif" evidence="2">
    <location>
        <begin position="39"/>
        <end position="58"/>
    </location>
</feature>
<keyword evidence="1 2" id="KW-0238">DNA-binding</keyword>
<dbReference type="GO" id="GO:0000976">
    <property type="term" value="F:transcription cis-regulatory region binding"/>
    <property type="evidence" value="ECO:0007669"/>
    <property type="project" value="TreeGrafter"/>
</dbReference>
<dbReference type="Proteomes" id="UP000186292">
    <property type="component" value="Unassembled WGS sequence"/>
</dbReference>
<keyword evidence="5" id="KW-1185">Reference proteome</keyword>
<dbReference type="PANTHER" id="PTHR30055:SF226">
    <property type="entry name" value="HTH-TYPE TRANSCRIPTIONAL REGULATOR PKSA"/>
    <property type="match status" value="1"/>
</dbReference>
<dbReference type="Pfam" id="PF00440">
    <property type="entry name" value="TetR_N"/>
    <property type="match status" value="1"/>
</dbReference>
<dbReference type="EMBL" id="FTOF01000001">
    <property type="protein sequence ID" value="SIS39124.1"/>
    <property type="molecule type" value="Genomic_DNA"/>
</dbReference>
<evidence type="ECO:0000313" key="5">
    <source>
        <dbReference type="Proteomes" id="UP000186292"/>
    </source>
</evidence>
<dbReference type="OrthoDB" id="8479950at2"/>
<evidence type="ECO:0000256" key="2">
    <source>
        <dbReference type="PROSITE-ProRule" id="PRU00335"/>
    </source>
</evidence>
<dbReference type="RefSeq" id="WP_076598218.1">
    <property type="nucleotide sequence ID" value="NZ_CP046976.1"/>
</dbReference>
<proteinExistence type="predicted"/>
<dbReference type="GO" id="GO:0003700">
    <property type="term" value="F:DNA-binding transcription factor activity"/>
    <property type="evidence" value="ECO:0007669"/>
    <property type="project" value="TreeGrafter"/>
</dbReference>
<dbReference type="PROSITE" id="PS50977">
    <property type="entry name" value="HTH_TETR_2"/>
    <property type="match status" value="1"/>
</dbReference>
<sequence length="196" mass="21018">MVEQEARALRRRLPVVQRRAQILDVAGAMFAEHGYNGVSTHAVAQACGVSEGLLFHHFPSKAEIYAAVVERRLDRLDEEMGRAAAQLPPNSPRRDTVRALLVSYLDHIAADPLSWAAVTRGDTPAEAQFVGIERRDGVVDKLLGVVGDRPIAVSGFLGFVEAVCLDWVDAGCPNEAREPIAAAALGALEGALGDWG</sequence>
<dbReference type="SUPFAM" id="SSF46689">
    <property type="entry name" value="Homeodomain-like"/>
    <property type="match status" value="1"/>
</dbReference>
<dbReference type="PANTHER" id="PTHR30055">
    <property type="entry name" value="HTH-TYPE TRANSCRIPTIONAL REGULATOR RUTR"/>
    <property type="match status" value="1"/>
</dbReference>
<dbReference type="PROSITE" id="PS01081">
    <property type="entry name" value="HTH_TETR_1"/>
    <property type="match status" value="1"/>
</dbReference>
<dbReference type="InterPro" id="IPR023772">
    <property type="entry name" value="DNA-bd_HTH_TetR-type_CS"/>
</dbReference>
<evidence type="ECO:0000259" key="3">
    <source>
        <dbReference type="PROSITE" id="PS50977"/>
    </source>
</evidence>
<organism evidence="4 5">
    <name type="scientific">Corynebacterium appendicis CIP 107643</name>
    <dbReference type="NCBI Taxonomy" id="1161099"/>
    <lineage>
        <taxon>Bacteria</taxon>
        <taxon>Bacillati</taxon>
        <taxon>Actinomycetota</taxon>
        <taxon>Actinomycetes</taxon>
        <taxon>Mycobacteriales</taxon>
        <taxon>Corynebacteriaceae</taxon>
        <taxon>Corynebacterium</taxon>
    </lineage>
</organism>
<evidence type="ECO:0000313" key="4">
    <source>
        <dbReference type="EMBL" id="SIS39124.1"/>
    </source>
</evidence>
<dbReference type="STRING" id="1161099.SAMN05444817_101244"/>
<reference evidence="5" key="1">
    <citation type="submission" date="2017-01" db="EMBL/GenBank/DDBJ databases">
        <authorList>
            <person name="Varghese N."/>
            <person name="Submissions S."/>
        </authorList>
    </citation>
    <scope>NUCLEOTIDE SEQUENCE [LARGE SCALE GENOMIC DNA]</scope>
    <source>
        <strain evidence="5">DSM 44531</strain>
    </source>
</reference>
<dbReference type="PRINTS" id="PR00455">
    <property type="entry name" value="HTHTETR"/>
</dbReference>
<name>A0A1N7IPU9_9CORY</name>
<feature type="domain" description="HTH tetR-type" evidence="3">
    <location>
        <begin position="16"/>
        <end position="76"/>
    </location>
</feature>
<accession>A0A1N7IPU9</accession>
<gene>
    <name evidence="4" type="ORF">SAMN05444817_101244</name>
</gene>
<dbReference type="InterPro" id="IPR009057">
    <property type="entry name" value="Homeodomain-like_sf"/>
</dbReference>
<dbReference type="AlphaFoldDB" id="A0A1N7IPU9"/>
<evidence type="ECO:0000256" key="1">
    <source>
        <dbReference type="ARBA" id="ARBA00023125"/>
    </source>
</evidence>
<dbReference type="InterPro" id="IPR050109">
    <property type="entry name" value="HTH-type_TetR-like_transc_reg"/>
</dbReference>